<organism evidence="2 3">
    <name type="scientific">Novosphingobium jiangmenense</name>
    <dbReference type="NCBI Taxonomy" id="2791981"/>
    <lineage>
        <taxon>Bacteria</taxon>
        <taxon>Pseudomonadati</taxon>
        <taxon>Pseudomonadota</taxon>
        <taxon>Alphaproteobacteria</taxon>
        <taxon>Sphingomonadales</taxon>
        <taxon>Sphingomonadaceae</taxon>
        <taxon>Novosphingobium</taxon>
    </lineage>
</organism>
<sequence>MLQTFLNSTEGISALLSALSTIFSVWAAKVLQGRVRLVFFSPPSTFFTLKNDGDPIPVQLRSGQVMIQNLGRLAATDVEVIASAGPPAGYTLVPPVSHSAEMNSHGNWVLKINFIAPKEVITVQILNGPNIDSVRSADCVAKYVPVVHQRQFPAWFNASAVFLMLVGVVSIFYIFWRSII</sequence>
<keyword evidence="1" id="KW-1133">Transmembrane helix</keyword>
<evidence type="ECO:0000256" key="1">
    <source>
        <dbReference type="SAM" id="Phobius"/>
    </source>
</evidence>
<feature type="transmembrane region" description="Helical" evidence="1">
    <location>
        <begin position="154"/>
        <end position="176"/>
    </location>
</feature>
<dbReference type="RefSeq" id="WP_196275566.1">
    <property type="nucleotide sequence ID" value="NZ_JADQDC010000005.1"/>
</dbReference>
<evidence type="ECO:0000313" key="3">
    <source>
        <dbReference type="Proteomes" id="UP000600799"/>
    </source>
</evidence>
<name>A0ABS0HG69_9SPHN</name>
<evidence type="ECO:0000313" key="2">
    <source>
        <dbReference type="EMBL" id="MBF9151246.1"/>
    </source>
</evidence>
<protein>
    <submittedName>
        <fullName evidence="2">Uncharacterized protein</fullName>
    </submittedName>
</protein>
<reference evidence="2 3" key="1">
    <citation type="submission" date="2020-11" db="EMBL/GenBank/DDBJ databases">
        <title>The genome sequence of Novosphingobium sp. 1Y9A.</title>
        <authorList>
            <person name="Liu Y."/>
        </authorList>
    </citation>
    <scope>NUCLEOTIDE SEQUENCE [LARGE SCALE GENOMIC DNA]</scope>
    <source>
        <strain evidence="2 3">1Y9A</strain>
    </source>
</reference>
<dbReference type="EMBL" id="JADQDC010000005">
    <property type="protein sequence ID" value="MBF9151246.1"/>
    <property type="molecule type" value="Genomic_DNA"/>
</dbReference>
<keyword evidence="3" id="KW-1185">Reference proteome</keyword>
<dbReference type="Proteomes" id="UP000600799">
    <property type="component" value="Unassembled WGS sequence"/>
</dbReference>
<keyword evidence="1" id="KW-0812">Transmembrane</keyword>
<accession>A0ABS0HG69</accession>
<proteinExistence type="predicted"/>
<comment type="caution">
    <text evidence="2">The sequence shown here is derived from an EMBL/GenBank/DDBJ whole genome shotgun (WGS) entry which is preliminary data.</text>
</comment>
<gene>
    <name evidence="2" type="ORF">I2488_09555</name>
</gene>
<keyword evidence="1" id="KW-0472">Membrane</keyword>